<sequence>MQRKRGAREPGQQRTLYQRARLAIMLGFGVALILLGWATYEAYRQSRTTAAGGERVDHTLRVLNTALQLETTLLSMEVEHRAFLVRGDAALAAARDTHARLALDLLRDLAVLVRDNPTQAPRIARIEALLGERRNAMNESTTLVQNAGVEAGRDNFRPQGEGSIEPIRALLGEMRVVEERLLEQRSRQAIAAAQRLRWALLYGPGAGLGAMLLGFLALLRMLHHADAMRRQLAQANALQTAMFQSAGPMLIATAPDGRITLFNRAASEKLGYRPEQMIDKLTPAVFHDADEIAERAVTLARELGTPVAPGFEVFTTLPERGTPEERVWTYVRSDASRFPVQLVVSALRDEGGTLLGFLGVAQDISERVAAERAIRDLNAALLSRTRQLEDSVRDLESFSYSVSHDLRAPLRHVDGYARMLAEDAGDALDAECRRYIREIGTSAQRMGRLIDDLLSLSRLGRTPLQRAPVDMNALVRDACRELDWHGQPDSVIEISRLPPCVGDSSLLRQVWVNLLSNAIKYSAPRGAAAQIQVDGSRNGDRVRYRVADNGVGFDMRFSDKLFGVFQRLHAQDEFEGTGVGLAIVQRVVARHGGSVDARGQPGAGAEFSFELPLEAPA</sequence>
<evidence type="ECO:0000259" key="8">
    <source>
        <dbReference type="PROSITE" id="PS50109"/>
    </source>
</evidence>
<keyword evidence="6 7" id="KW-0472">Membrane</keyword>
<dbReference type="GO" id="GO:0000155">
    <property type="term" value="F:phosphorelay sensor kinase activity"/>
    <property type="evidence" value="ECO:0007669"/>
    <property type="project" value="InterPro"/>
</dbReference>
<dbReference type="GO" id="GO:0030295">
    <property type="term" value="F:protein kinase activator activity"/>
    <property type="evidence" value="ECO:0007669"/>
    <property type="project" value="TreeGrafter"/>
</dbReference>
<keyword evidence="7" id="KW-0812">Transmembrane</keyword>
<keyword evidence="4" id="KW-0808">Transferase</keyword>
<dbReference type="InterPro" id="IPR003661">
    <property type="entry name" value="HisK_dim/P_dom"/>
</dbReference>
<evidence type="ECO:0000256" key="6">
    <source>
        <dbReference type="ARBA" id="ARBA00023136"/>
    </source>
</evidence>
<dbReference type="SUPFAM" id="SSF55785">
    <property type="entry name" value="PYP-like sensor domain (PAS domain)"/>
    <property type="match status" value="1"/>
</dbReference>
<protein>
    <recommendedName>
        <fullName evidence="2">histidine kinase</fullName>
        <ecNumber evidence="2">2.7.13.3</ecNumber>
    </recommendedName>
</protein>
<dbReference type="RefSeq" id="WP_183960581.1">
    <property type="nucleotide sequence ID" value="NZ_JACHHP010000002.1"/>
</dbReference>
<dbReference type="GO" id="GO:0005886">
    <property type="term" value="C:plasma membrane"/>
    <property type="evidence" value="ECO:0007669"/>
    <property type="project" value="UniProtKB-ARBA"/>
</dbReference>
<dbReference type="PRINTS" id="PR00344">
    <property type="entry name" value="BCTRLSENSOR"/>
</dbReference>
<dbReference type="InterPro" id="IPR003594">
    <property type="entry name" value="HATPase_dom"/>
</dbReference>
<dbReference type="InterPro" id="IPR036890">
    <property type="entry name" value="HATPase_C_sf"/>
</dbReference>
<organism evidence="11 12">
    <name type="scientific">Chiayiivirga flava</name>
    <dbReference type="NCBI Taxonomy" id="659595"/>
    <lineage>
        <taxon>Bacteria</taxon>
        <taxon>Pseudomonadati</taxon>
        <taxon>Pseudomonadota</taxon>
        <taxon>Gammaproteobacteria</taxon>
        <taxon>Lysobacterales</taxon>
        <taxon>Lysobacteraceae</taxon>
        <taxon>Chiayiivirga</taxon>
    </lineage>
</organism>
<dbReference type="InterPro" id="IPR005467">
    <property type="entry name" value="His_kinase_dom"/>
</dbReference>
<accession>A0A7W8D528</accession>
<dbReference type="InterPro" id="IPR000700">
    <property type="entry name" value="PAS-assoc_C"/>
</dbReference>
<dbReference type="SMART" id="SM00091">
    <property type="entry name" value="PAS"/>
    <property type="match status" value="1"/>
</dbReference>
<evidence type="ECO:0000256" key="3">
    <source>
        <dbReference type="ARBA" id="ARBA00022553"/>
    </source>
</evidence>
<dbReference type="Gene3D" id="3.30.450.20">
    <property type="entry name" value="PAS domain"/>
    <property type="match status" value="1"/>
</dbReference>
<feature type="domain" description="Histidine kinase" evidence="8">
    <location>
        <begin position="401"/>
        <end position="615"/>
    </location>
</feature>
<evidence type="ECO:0000256" key="1">
    <source>
        <dbReference type="ARBA" id="ARBA00000085"/>
    </source>
</evidence>
<reference evidence="11 12" key="1">
    <citation type="submission" date="2020-08" db="EMBL/GenBank/DDBJ databases">
        <title>Genomic Encyclopedia of Type Strains, Phase IV (KMG-IV): sequencing the most valuable type-strain genomes for metagenomic binning, comparative biology and taxonomic classification.</title>
        <authorList>
            <person name="Goeker M."/>
        </authorList>
    </citation>
    <scope>NUCLEOTIDE SEQUENCE [LARGE SCALE GENOMIC DNA]</scope>
    <source>
        <strain evidence="11 12">DSM 24163</strain>
    </source>
</reference>
<feature type="transmembrane region" description="Helical" evidence="7">
    <location>
        <begin position="198"/>
        <end position="219"/>
    </location>
</feature>
<dbReference type="InterPro" id="IPR035965">
    <property type="entry name" value="PAS-like_dom_sf"/>
</dbReference>
<dbReference type="PANTHER" id="PTHR42878">
    <property type="entry name" value="TWO-COMPONENT HISTIDINE KINASE"/>
    <property type="match status" value="1"/>
</dbReference>
<dbReference type="InterPro" id="IPR013767">
    <property type="entry name" value="PAS_fold"/>
</dbReference>
<evidence type="ECO:0000259" key="10">
    <source>
        <dbReference type="PROSITE" id="PS50113"/>
    </source>
</evidence>
<feature type="domain" description="PAC" evidence="10">
    <location>
        <begin position="324"/>
        <end position="376"/>
    </location>
</feature>
<dbReference type="InterPro" id="IPR004358">
    <property type="entry name" value="Sig_transdc_His_kin-like_C"/>
</dbReference>
<dbReference type="Pfam" id="PF00989">
    <property type="entry name" value="PAS"/>
    <property type="match status" value="1"/>
</dbReference>
<dbReference type="EC" id="2.7.13.3" evidence="2"/>
<dbReference type="EMBL" id="JACHHP010000002">
    <property type="protein sequence ID" value="MBB5208078.1"/>
    <property type="molecule type" value="Genomic_DNA"/>
</dbReference>
<keyword evidence="3" id="KW-0597">Phosphoprotein</keyword>
<dbReference type="PROSITE" id="PS50109">
    <property type="entry name" value="HIS_KIN"/>
    <property type="match status" value="1"/>
</dbReference>
<dbReference type="InterPro" id="IPR007891">
    <property type="entry name" value="CHASE3"/>
</dbReference>
<evidence type="ECO:0000259" key="9">
    <source>
        <dbReference type="PROSITE" id="PS50112"/>
    </source>
</evidence>
<dbReference type="Pfam" id="PF05227">
    <property type="entry name" value="CHASE3"/>
    <property type="match status" value="1"/>
</dbReference>
<dbReference type="FunFam" id="1.10.287.130:FF:000070">
    <property type="entry name" value="Histidine kinase sensor protein"/>
    <property type="match status" value="1"/>
</dbReference>
<dbReference type="InterPro" id="IPR001610">
    <property type="entry name" value="PAC"/>
</dbReference>
<dbReference type="SMART" id="SM00086">
    <property type="entry name" value="PAC"/>
    <property type="match status" value="1"/>
</dbReference>
<dbReference type="InterPro" id="IPR000014">
    <property type="entry name" value="PAS"/>
</dbReference>
<dbReference type="GO" id="GO:0000156">
    <property type="term" value="F:phosphorelay response regulator activity"/>
    <property type="evidence" value="ECO:0007669"/>
    <property type="project" value="TreeGrafter"/>
</dbReference>
<dbReference type="NCBIfam" id="TIGR00229">
    <property type="entry name" value="sensory_box"/>
    <property type="match status" value="1"/>
</dbReference>
<gene>
    <name evidence="11" type="ORF">HNQ52_001607</name>
</gene>
<evidence type="ECO:0000256" key="5">
    <source>
        <dbReference type="ARBA" id="ARBA00022777"/>
    </source>
</evidence>
<dbReference type="InterPro" id="IPR036097">
    <property type="entry name" value="HisK_dim/P_sf"/>
</dbReference>
<dbReference type="GO" id="GO:0007234">
    <property type="term" value="P:osmosensory signaling via phosphorelay pathway"/>
    <property type="evidence" value="ECO:0007669"/>
    <property type="project" value="TreeGrafter"/>
</dbReference>
<evidence type="ECO:0000256" key="2">
    <source>
        <dbReference type="ARBA" id="ARBA00012438"/>
    </source>
</evidence>
<proteinExistence type="predicted"/>
<dbReference type="GO" id="GO:0006355">
    <property type="term" value="P:regulation of DNA-templated transcription"/>
    <property type="evidence" value="ECO:0007669"/>
    <property type="project" value="InterPro"/>
</dbReference>
<dbReference type="FunFam" id="3.30.565.10:FF:000006">
    <property type="entry name" value="Sensor histidine kinase WalK"/>
    <property type="match status" value="1"/>
</dbReference>
<dbReference type="SMART" id="SM00388">
    <property type="entry name" value="HisKA"/>
    <property type="match status" value="1"/>
</dbReference>
<evidence type="ECO:0000313" key="11">
    <source>
        <dbReference type="EMBL" id="MBB5208078.1"/>
    </source>
</evidence>
<dbReference type="Gene3D" id="1.10.287.130">
    <property type="match status" value="1"/>
</dbReference>
<keyword evidence="7" id="KW-1133">Transmembrane helix</keyword>
<dbReference type="SUPFAM" id="SSF47384">
    <property type="entry name" value="Homodimeric domain of signal transducing histidine kinase"/>
    <property type="match status" value="1"/>
</dbReference>
<feature type="domain" description="PAS" evidence="9">
    <location>
        <begin position="235"/>
        <end position="280"/>
    </location>
</feature>
<evidence type="ECO:0000313" key="12">
    <source>
        <dbReference type="Proteomes" id="UP000521199"/>
    </source>
</evidence>
<dbReference type="Pfam" id="PF00512">
    <property type="entry name" value="HisKA"/>
    <property type="match status" value="1"/>
</dbReference>
<dbReference type="Proteomes" id="UP000521199">
    <property type="component" value="Unassembled WGS sequence"/>
</dbReference>
<evidence type="ECO:0000256" key="4">
    <source>
        <dbReference type="ARBA" id="ARBA00022679"/>
    </source>
</evidence>
<name>A0A7W8D528_9GAMM</name>
<comment type="catalytic activity">
    <reaction evidence="1">
        <text>ATP + protein L-histidine = ADP + protein N-phospho-L-histidine.</text>
        <dbReference type="EC" id="2.7.13.3"/>
    </reaction>
</comment>
<dbReference type="PROSITE" id="PS50113">
    <property type="entry name" value="PAC"/>
    <property type="match status" value="1"/>
</dbReference>
<feature type="transmembrane region" description="Helical" evidence="7">
    <location>
        <begin position="20"/>
        <end position="40"/>
    </location>
</feature>
<dbReference type="CDD" id="cd00082">
    <property type="entry name" value="HisKA"/>
    <property type="match status" value="1"/>
</dbReference>
<dbReference type="PROSITE" id="PS50112">
    <property type="entry name" value="PAS"/>
    <property type="match status" value="1"/>
</dbReference>
<dbReference type="AlphaFoldDB" id="A0A7W8D528"/>
<keyword evidence="12" id="KW-1185">Reference proteome</keyword>
<dbReference type="Gene3D" id="3.30.565.10">
    <property type="entry name" value="Histidine kinase-like ATPase, C-terminal domain"/>
    <property type="match status" value="1"/>
</dbReference>
<dbReference type="SMART" id="SM00387">
    <property type="entry name" value="HATPase_c"/>
    <property type="match status" value="1"/>
</dbReference>
<dbReference type="Pfam" id="PF02518">
    <property type="entry name" value="HATPase_c"/>
    <property type="match status" value="1"/>
</dbReference>
<evidence type="ECO:0000256" key="7">
    <source>
        <dbReference type="SAM" id="Phobius"/>
    </source>
</evidence>
<keyword evidence="5" id="KW-0418">Kinase</keyword>
<comment type="caution">
    <text evidence="11">The sequence shown here is derived from an EMBL/GenBank/DDBJ whole genome shotgun (WGS) entry which is preliminary data.</text>
</comment>
<dbReference type="SUPFAM" id="SSF55874">
    <property type="entry name" value="ATPase domain of HSP90 chaperone/DNA topoisomerase II/histidine kinase"/>
    <property type="match status" value="1"/>
</dbReference>
<dbReference type="PANTHER" id="PTHR42878:SF15">
    <property type="entry name" value="BACTERIOPHYTOCHROME"/>
    <property type="match status" value="1"/>
</dbReference>
<dbReference type="InterPro" id="IPR050351">
    <property type="entry name" value="BphY/WalK/GraS-like"/>
</dbReference>
<dbReference type="CDD" id="cd00130">
    <property type="entry name" value="PAS"/>
    <property type="match status" value="1"/>
</dbReference>